<comment type="subcellular location">
    <subcellularLocation>
        <location evidence="1">Nucleus</location>
    </subcellularLocation>
</comment>
<evidence type="ECO:0000256" key="4">
    <source>
        <dbReference type="ARBA" id="ARBA00023163"/>
    </source>
</evidence>
<dbReference type="InterPro" id="IPR036879">
    <property type="entry name" value="TF_MADSbox_sf"/>
</dbReference>
<dbReference type="GO" id="GO:0000987">
    <property type="term" value="F:cis-regulatory region sequence-specific DNA binding"/>
    <property type="evidence" value="ECO:0007669"/>
    <property type="project" value="InterPro"/>
</dbReference>
<evidence type="ECO:0000256" key="3">
    <source>
        <dbReference type="ARBA" id="ARBA00023125"/>
    </source>
</evidence>
<dbReference type="GO" id="GO:0000981">
    <property type="term" value="F:DNA-binding transcription factor activity, RNA polymerase II-specific"/>
    <property type="evidence" value="ECO:0007669"/>
    <property type="project" value="InterPro"/>
</dbReference>
<dbReference type="Pfam" id="PF00319">
    <property type="entry name" value="SRF-TF"/>
    <property type="match status" value="1"/>
</dbReference>
<keyword evidence="6" id="KW-0175">Coiled coil</keyword>
<evidence type="ECO:0000256" key="2">
    <source>
        <dbReference type="ARBA" id="ARBA00023015"/>
    </source>
</evidence>
<name>A0A8S0PI26_OLEEU</name>
<dbReference type="CDD" id="cd00266">
    <property type="entry name" value="MADS_SRF_like"/>
    <property type="match status" value="1"/>
</dbReference>
<dbReference type="SUPFAM" id="SSF55455">
    <property type="entry name" value="SRF-like"/>
    <property type="match status" value="1"/>
</dbReference>
<dbReference type="Proteomes" id="UP000594638">
    <property type="component" value="Unassembled WGS sequence"/>
</dbReference>
<dbReference type="GO" id="GO:0005634">
    <property type="term" value="C:nucleus"/>
    <property type="evidence" value="ECO:0007669"/>
    <property type="project" value="UniProtKB-SubCell"/>
</dbReference>
<protein>
    <submittedName>
        <fullName evidence="8">MADS-box AGL24-like</fullName>
    </submittedName>
</protein>
<comment type="caution">
    <text evidence="8">The sequence shown here is derived from an EMBL/GenBank/DDBJ whole genome shotgun (WGS) entry which is preliminary data.</text>
</comment>
<keyword evidence="9" id="KW-1185">Reference proteome</keyword>
<dbReference type="InterPro" id="IPR002100">
    <property type="entry name" value="TF_MADSbox"/>
</dbReference>
<keyword evidence="4" id="KW-0804">Transcription</keyword>
<dbReference type="Gene3D" id="3.40.1810.10">
    <property type="entry name" value="Transcription factor, MADS-box"/>
    <property type="match status" value="1"/>
</dbReference>
<keyword evidence="5" id="KW-0539">Nucleus</keyword>
<evidence type="ECO:0000259" key="7">
    <source>
        <dbReference type="PROSITE" id="PS50066"/>
    </source>
</evidence>
<dbReference type="PRINTS" id="PR00404">
    <property type="entry name" value="MADSDOMAIN"/>
</dbReference>
<keyword evidence="2" id="KW-0805">Transcription regulation</keyword>
<feature type="coiled-coil region" evidence="6">
    <location>
        <begin position="131"/>
        <end position="158"/>
    </location>
</feature>
<dbReference type="PROSITE" id="PS50066">
    <property type="entry name" value="MADS_BOX_2"/>
    <property type="match status" value="1"/>
</dbReference>
<reference evidence="8 9" key="1">
    <citation type="submission" date="2019-12" db="EMBL/GenBank/DDBJ databases">
        <authorList>
            <person name="Alioto T."/>
            <person name="Alioto T."/>
            <person name="Gomez Garrido J."/>
        </authorList>
    </citation>
    <scope>NUCLEOTIDE SEQUENCE [LARGE SCALE GENOMIC DNA]</scope>
</reference>
<dbReference type="SMART" id="SM00432">
    <property type="entry name" value="MADS"/>
    <property type="match status" value="1"/>
</dbReference>
<accession>A0A8S0PI26</accession>
<evidence type="ECO:0000313" key="8">
    <source>
        <dbReference type="EMBL" id="CAA2938174.1"/>
    </source>
</evidence>
<dbReference type="OrthoDB" id="1163690at2759"/>
<dbReference type="GO" id="GO:0046983">
    <property type="term" value="F:protein dimerization activity"/>
    <property type="evidence" value="ECO:0007669"/>
    <property type="project" value="InterPro"/>
</dbReference>
<organism evidence="8 9">
    <name type="scientific">Olea europaea subsp. europaea</name>
    <dbReference type="NCBI Taxonomy" id="158383"/>
    <lineage>
        <taxon>Eukaryota</taxon>
        <taxon>Viridiplantae</taxon>
        <taxon>Streptophyta</taxon>
        <taxon>Embryophyta</taxon>
        <taxon>Tracheophyta</taxon>
        <taxon>Spermatophyta</taxon>
        <taxon>Magnoliopsida</taxon>
        <taxon>eudicotyledons</taxon>
        <taxon>Gunneridae</taxon>
        <taxon>Pentapetalae</taxon>
        <taxon>asterids</taxon>
        <taxon>lamiids</taxon>
        <taxon>Lamiales</taxon>
        <taxon>Oleaceae</taxon>
        <taxon>Oleeae</taxon>
        <taxon>Olea</taxon>
    </lineage>
</organism>
<dbReference type="InterPro" id="IPR033897">
    <property type="entry name" value="SRF-like_MADS-box"/>
</dbReference>
<sequence>MTRKKVKRVKIANESKRNCVLRNRTEGLLKKASELSILSDSDIGIVIHKPGQNNFTLWPSPDDFRARLSKFFDFPEMERERKFVKHDKYLIKIVEEETQKLRNIGRRSDLREYENLTNGLIEGKSIYELDLNQMNVLCSIAEEKVKELQKRKEEFNDQDVPILSLAPPVPSVEVIEAKVPVKIAETADPTLIENLRTDPWFIETMFDGQINRNFSRE</sequence>
<dbReference type="EMBL" id="CACTIH010000032">
    <property type="protein sequence ID" value="CAA2938174.1"/>
    <property type="molecule type" value="Genomic_DNA"/>
</dbReference>
<dbReference type="GO" id="GO:0045944">
    <property type="term" value="P:positive regulation of transcription by RNA polymerase II"/>
    <property type="evidence" value="ECO:0007669"/>
    <property type="project" value="InterPro"/>
</dbReference>
<evidence type="ECO:0000256" key="1">
    <source>
        <dbReference type="ARBA" id="ARBA00004123"/>
    </source>
</evidence>
<evidence type="ECO:0000313" key="9">
    <source>
        <dbReference type="Proteomes" id="UP000594638"/>
    </source>
</evidence>
<keyword evidence="3" id="KW-0238">DNA-binding</keyword>
<dbReference type="AlphaFoldDB" id="A0A8S0PI26"/>
<feature type="domain" description="MADS-box" evidence="7">
    <location>
        <begin position="1"/>
        <end position="47"/>
    </location>
</feature>
<proteinExistence type="predicted"/>
<evidence type="ECO:0000256" key="5">
    <source>
        <dbReference type="ARBA" id="ARBA00023242"/>
    </source>
</evidence>
<evidence type="ECO:0000256" key="6">
    <source>
        <dbReference type="SAM" id="Coils"/>
    </source>
</evidence>
<dbReference type="Gramene" id="OE9A065091T1">
    <property type="protein sequence ID" value="OE9A065091C1"/>
    <property type="gene ID" value="OE9A065091"/>
</dbReference>
<gene>
    <name evidence="8" type="ORF">OLEA9_A065091</name>
</gene>